<organism evidence="2 3">
    <name type="scientific">Pseudonocardia halophobica</name>
    <dbReference type="NCBI Taxonomy" id="29401"/>
    <lineage>
        <taxon>Bacteria</taxon>
        <taxon>Bacillati</taxon>
        <taxon>Actinomycetota</taxon>
        <taxon>Actinomycetes</taxon>
        <taxon>Pseudonocardiales</taxon>
        <taxon>Pseudonocardiaceae</taxon>
        <taxon>Pseudonocardia</taxon>
    </lineage>
</organism>
<evidence type="ECO:0000313" key="3">
    <source>
        <dbReference type="Proteomes" id="UP001143463"/>
    </source>
</evidence>
<protein>
    <recommendedName>
        <fullName evidence="1">UspA domain-containing protein</fullName>
    </recommendedName>
</protein>
<dbReference type="Proteomes" id="UP001143463">
    <property type="component" value="Unassembled WGS sequence"/>
</dbReference>
<feature type="domain" description="UspA" evidence="1">
    <location>
        <begin position="3"/>
        <end position="111"/>
    </location>
</feature>
<evidence type="ECO:0000313" key="2">
    <source>
        <dbReference type="EMBL" id="GLL09692.1"/>
    </source>
</evidence>
<accession>A0A9W6KX60</accession>
<dbReference type="AlphaFoldDB" id="A0A9W6KX60"/>
<proteinExistence type="predicted"/>
<name>A0A9W6KX60_9PSEU</name>
<dbReference type="EMBL" id="BSFQ01000002">
    <property type="protein sequence ID" value="GLL09692.1"/>
    <property type="molecule type" value="Genomic_DNA"/>
</dbReference>
<dbReference type="SUPFAM" id="SSF52402">
    <property type="entry name" value="Adenine nucleotide alpha hydrolases-like"/>
    <property type="match status" value="1"/>
</dbReference>
<dbReference type="Pfam" id="PF00582">
    <property type="entry name" value="Usp"/>
    <property type="match status" value="1"/>
</dbReference>
<dbReference type="Gene3D" id="3.40.50.620">
    <property type="entry name" value="HUPs"/>
    <property type="match status" value="1"/>
</dbReference>
<comment type="caution">
    <text evidence="2">The sequence shown here is derived from an EMBL/GenBank/DDBJ whole genome shotgun (WGS) entry which is preliminary data.</text>
</comment>
<reference evidence="2" key="1">
    <citation type="journal article" date="2014" name="Int. J. Syst. Evol. Microbiol.">
        <title>Complete genome sequence of Corynebacterium casei LMG S-19264T (=DSM 44701T), isolated from a smear-ripened cheese.</title>
        <authorList>
            <consortium name="US DOE Joint Genome Institute (JGI-PGF)"/>
            <person name="Walter F."/>
            <person name="Albersmeier A."/>
            <person name="Kalinowski J."/>
            <person name="Ruckert C."/>
        </authorList>
    </citation>
    <scope>NUCLEOTIDE SEQUENCE</scope>
    <source>
        <strain evidence="2">VKM Ac-1069</strain>
    </source>
</reference>
<evidence type="ECO:0000259" key="1">
    <source>
        <dbReference type="Pfam" id="PF00582"/>
    </source>
</evidence>
<keyword evidence="3" id="KW-1185">Reference proteome</keyword>
<reference evidence="2" key="2">
    <citation type="submission" date="2023-01" db="EMBL/GenBank/DDBJ databases">
        <authorList>
            <person name="Sun Q."/>
            <person name="Evtushenko L."/>
        </authorList>
    </citation>
    <scope>NUCLEOTIDE SEQUENCE</scope>
    <source>
        <strain evidence="2">VKM Ac-1069</strain>
    </source>
</reference>
<dbReference type="InterPro" id="IPR006016">
    <property type="entry name" value="UspA"/>
</dbReference>
<dbReference type="InterPro" id="IPR014729">
    <property type="entry name" value="Rossmann-like_a/b/a_fold"/>
</dbReference>
<gene>
    <name evidence="2" type="ORF">GCM10017577_08320</name>
</gene>
<sequence length="119" mass="12561">MDTAVSLARGTGAVLYAVDVRHGDGTSSRWGPPAMQNAYHALAQASAPVDDVDVRIVVTTGDPDETLLRLADRPGDLLVLGHSRRAPTRGAERPLALRCAARAHCSVVVVPCEQPQVEA</sequence>